<keyword evidence="5" id="KW-0378">Hydrolase</keyword>
<feature type="chain" id="PRO_5045044569" evidence="7">
    <location>
        <begin position="24"/>
        <end position="550"/>
    </location>
</feature>
<comment type="caution">
    <text evidence="9">The sequence shown here is derived from an EMBL/GenBank/DDBJ whole genome shotgun (WGS) entry which is preliminary data.</text>
</comment>
<dbReference type="EMBL" id="BAABFN010000001">
    <property type="protein sequence ID" value="GAA4300100.1"/>
    <property type="molecule type" value="Genomic_DNA"/>
</dbReference>
<organism evidence="9 10">
    <name type="scientific">Compostibacter hankyongensis</name>
    <dbReference type="NCBI Taxonomy" id="1007089"/>
    <lineage>
        <taxon>Bacteria</taxon>
        <taxon>Pseudomonadati</taxon>
        <taxon>Bacteroidota</taxon>
        <taxon>Chitinophagia</taxon>
        <taxon>Chitinophagales</taxon>
        <taxon>Chitinophagaceae</taxon>
        <taxon>Compostibacter</taxon>
    </lineage>
</organism>
<evidence type="ECO:0000256" key="6">
    <source>
        <dbReference type="ARBA" id="ARBA00022837"/>
    </source>
</evidence>
<dbReference type="PROSITE" id="PS00149">
    <property type="entry name" value="SULFATASE_2"/>
    <property type="match status" value="1"/>
</dbReference>
<feature type="domain" description="Sulfatase N-terminal" evidence="8">
    <location>
        <begin position="31"/>
        <end position="384"/>
    </location>
</feature>
<evidence type="ECO:0000256" key="7">
    <source>
        <dbReference type="SAM" id="SignalP"/>
    </source>
</evidence>
<dbReference type="InterPro" id="IPR024607">
    <property type="entry name" value="Sulfatase_CS"/>
</dbReference>
<accession>A0ABP8FC69</accession>
<evidence type="ECO:0000256" key="2">
    <source>
        <dbReference type="ARBA" id="ARBA00008779"/>
    </source>
</evidence>
<dbReference type="Pfam" id="PF00884">
    <property type="entry name" value="Sulfatase"/>
    <property type="match status" value="1"/>
</dbReference>
<evidence type="ECO:0000259" key="8">
    <source>
        <dbReference type="Pfam" id="PF00884"/>
    </source>
</evidence>
<dbReference type="Proteomes" id="UP001501207">
    <property type="component" value="Unassembled WGS sequence"/>
</dbReference>
<dbReference type="PANTHER" id="PTHR42693:SF42">
    <property type="entry name" value="ARYLSULFATASE G"/>
    <property type="match status" value="1"/>
</dbReference>
<dbReference type="RefSeq" id="WP_344973560.1">
    <property type="nucleotide sequence ID" value="NZ_BAABFN010000001.1"/>
</dbReference>
<comment type="similarity">
    <text evidence="2">Belongs to the sulfatase family.</text>
</comment>
<evidence type="ECO:0000256" key="3">
    <source>
        <dbReference type="ARBA" id="ARBA00022723"/>
    </source>
</evidence>
<proteinExistence type="inferred from homology"/>
<dbReference type="Gene3D" id="3.40.720.10">
    <property type="entry name" value="Alkaline Phosphatase, subunit A"/>
    <property type="match status" value="1"/>
</dbReference>
<name>A0ABP8FC69_9BACT</name>
<dbReference type="InterPro" id="IPR050738">
    <property type="entry name" value="Sulfatase"/>
</dbReference>
<keyword evidence="4 7" id="KW-0732">Signal</keyword>
<protein>
    <submittedName>
        <fullName evidence="9">Sulfatase</fullName>
    </submittedName>
</protein>
<dbReference type="InterPro" id="IPR000917">
    <property type="entry name" value="Sulfatase_N"/>
</dbReference>
<feature type="signal peptide" evidence="7">
    <location>
        <begin position="1"/>
        <end position="23"/>
    </location>
</feature>
<dbReference type="PANTHER" id="PTHR42693">
    <property type="entry name" value="ARYLSULFATASE FAMILY MEMBER"/>
    <property type="match status" value="1"/>
</dbReference>
<dbReference type="Gene3D" id="3.30.1120.10">
    <property type="match status" value="1"/>
</dbReference>
<gene>
    <name evidence="9" type="ORF">GCM10023143_00770</name>
</gene>
<evidence type="ECO:0000313" key="9">
    <source>
        <dbReference type="EMBL" id="GAA4300100.1"/>
    </source>
</evidence>
<evidence type="ECO:0000256" key="5">
    <source>
        <dbReference type="ARBA" id="ARBA00022801"/>
    </source>
</evidence>
<keyword evidence="10" id="KW-1185">Reference proteome</keyword>
<dbReference type="SUPFAM" id="SSF53649">
    <property type="entry name" value="Alkaline phosphatase-like"/>
    <property type="match status" value="1"/>
</dbReference>
<evidence type="ECO:0000256" key="1">
    <source>
        <dbReference type="ARBA" id="ARBA00001913"/>
    </source>
</evidence>
<comment type="cofactor">
    <cofactor evidence="1">
        <name>Ca(2+)</name>
        <dbReference type="ChEBI" id="CHEBI:29108"/>
    </cofactor>
</comment>
<dbReference type="InterPro" id="IPR017850">
    <property type="entry name" value="Alkaline_phosphatase_core_sf"/>
</dbReference>
<keyword evidence="6" id="KW-0106">Calcium</keyword>
<dbReference type="CDD" id="cd16144">
    <property type="entry name" value="ARS_like"/>
    <property type="match status" value="1"/>
</dbReference>
<sequence length="550" mass="61703">MRTFFYRATGLLGLLTLPLLLPAQQKTSAPPNIILILTDDLGGKDLSCYGSTFNETPNLDRMAAEGARFTDAYAACNVCSPSRSSIMTGQYPVHTGITDWIAGRQNGNGPMPFDRLLPRPFSFNLDTAQVTIAEALKQHGYATFFAGKWHLGLSPEYWPEHQGFDVNKGGWAAGNPRAHGMGGYFSPYHNPRLSDGPKGEFLPDRLTSEAIAFIRQKSAEHKPFFVELSFYAVHQPIEAKPAYIQKFKEKARRLGLDSLPQIVKDAPWMQWQDSWSERILQSNPVYAGLLYSVDENVGKVLAVLKQLDIDRETLVLFTSDNGGLSTAEGAPTSNAPFRYGKGWNYEGGLRVPLIIRWPARIKAGTVCRTPVIHTDFFPTFLQAATLPLMPEAHKDGISLMPLLTGNGPLAPRALYWHYPHYSNQGGTPSSAVREGDWKLVQFLEDNHVELYDLRSDVEERRDLSAAMPAQTAHLLELLNRWRKQTDARMPVLNPYYNPAAWMAMDKEERRKYLSGYHRLFDKSVFDPEHMQQVEKGLKDMSRTAGGNTTP</sequence>
<reference evidence="10" key="1">
    <citation type="journal article" date="2019" name="Int. J. Syst. Evol. Microbiol.">
        <title>The Global Catalogue of Microorganisms (GCM) 10K type strain sequencing project: providing services to taxonomists for standard genome sequencing and annotation.</title>
        <authorList>
            <consortium name="The Broad Institute Genomics Platform"/>
            <consortium name="The Broad Institute Genome Sequencing Center for Infectious Disease"/>
            <person name="Wu L."/>
            <person name="Ma J."/>
        </authorList>
    </citation>
    <scope>NUCLEOTIDE SEQUENCE [LARGE SCALE GENOMIC DNA]</scope>
    <source>
        <strain evidence="10">JCM 17664</strain>
    </source>
</reference>
<evidence type="ECO:0000313" key="10">
    <source>
        <dbReference type="Proteomes" id="UP001501207"/>
    </source>
</evidence>
<evidence type="ECO:0000256" key="4">
    <source>
        <dbReference type="ARBA" id="ARBA00022729"/>
    </source>
</evidence>
<keyword evidence="3" id="KW-0479">Metal-binding</keyword>